<evidence type="ECO:0000256" key="3">
    <source>
        <dbReference type="ARBA" id="ARBA00023163"/>
    </source>
</evidence>
<dbReference type="InterPro" id="IPR016032">
    <property type="entry name" value="Sig_transdc_resp-reg_C-effctor"/>
</dbReference>
<dbReference type="AlphaFoldDB" id="A0A2R4PHE7"/>
<dbReference type="GO" id="GO:0003677">
    <property type="term" value="F:DNA binding"/>
    <property type="evidence" value="ECO:0007669"/>
    <property type="project" value="UniProtKB-KW"/>
</dbReference>
<dbReference type="PROSITE" id="PS00622">
    <property type="entry name" value="HTH_LUXR_1"/>
    <property type="match status" value="1"/>
</dbReference>
<keyword evidence="1" id="KW-0805">Transcription regulation</keyword>
<dbReference type="PRINTS" id="PR00038">
    <property type="entry name" value="HTHLUXR"/>
</dbReference>
<dbReference type="SMART" id="SM00421">
    <property type="entry name" value="HTH_LUXR"/>
    <property type="match status" value="1"/>
</dbReference>
<dbReference type="InterPro" id="IPR036388">
    <property type="entry name" value="WH-like_DNA-bd_sf"/>
</dbReference>
<dbReference type="PANTHER" id="PTHR44688:SF16">
    <property type="entry name" value="DNA-BINDING TRANSCRIPTIONAL ACTIVATOR DEVR_DOSR"/>
    <property type="match status" value="1"/>
</dbReference>
<dbReference type="InterPro" id="IPR000792">
    <property type="entry name" value="Tscrpt_reg_LuxR_C"/>
</dbReference>
<evidence type="ECO:0000256" key="1">
    <source>
        <dbReference type="ARBA" id="ARBA00023015"/>
    </source>
</evidence>
<dbReference type="CDD" id="cd06170">
    <property type="entry name" value="LuxR_C_like"/>
    <property type="match status" value="1"/>
</dbReference>
<accession>A0A2R4PHE7</accession>
<proteinExistence type="predicted"/>
<sequence length="952" mass="101807">MHPSKARNHPTTCTPQCAPDAHGDPAMLLECGREQRLIGDVLHRLGQGAGSILTLTGRPGHAQNALVRWGACRARHHGLRVLRAQATPTERDLRHGAVLQLLAPLDGNDGRTLDALIGHDGPPPLPGIADVLRCAGTAPTLLVVEDVQWLDPASHTWLQTLLRHFGPHLPLAALASSCGGTGAFDAADDAAGPTHRDDVPARHVVVPPLTDRGVAATVRAYCGTPGDEEFVAALTSATAGNPAVLRDVLRQFTALGHQPDAAHLPPLHALTAGVVGDHTVRALDGLPSEVNSVLRALAVCGDLLDFTRVHTLAGARSLSQDRIRSLLSNVGLTVSVGDKVHIRFPASKARVIEDMPAAERADLYGRAAALAHGAGVNDEDVAHLLLRSPPLGAPWVVPLLRRGFVAALRREDHQRACACLSRALQEPLDPDERSRLTLELAAAEAVARPDAGDRRLRELVRNAPPTGEVPSTGAGLGVRAIDLGLARGNSEWARSTAGEALPDAGPADREELVALFWLAAVRDDDAPMIPVVPPLPDRPAPPAQAGARAWQLATEGEEADKARKLARIALAGDPGESLMMPRLAACAALFATDDHDEAVHGLDEMLVTARRAHLRSLAARVLNLRARLHLCAARLDAAERDLDGAERALPPTSWHPRALPNLIATRILLSVEAGRPDRARQLATAPVPAGGEEGVWWPSLLFARARLAAADGDWAEALRLSLESGRRLLRRQWVNPALLSWRPLAAEASVETGDMAEARRLRDEELALADRWGTASARGAARLWTRALFADDRDQAVRRSREATELLRNSPARLAYLWSRLYQAGAEAALGDAAAAARCVEEVSRTVAALPTSRLATTARTLSVPATPHQVGAVPRTTLVPPGWRALTEAERRTVLLAARGHGNRQIAEQLAVSRRTVELRLSNAYRKLQIGGRKELYRLLEAVEGPIADAC</sequence>
<feature type="domain" description="HTH luxR-type" evidence="4">
    <location>
        <begin position="880"/>
        <end position="945"/>
    </location>
</feature>
<dbReference type="PANTHER" id="PTHR44688">
    <property type="entry name" value="DNA-BINDING TRANSCRIPTIONAL ACTIVATOR DEVR_DOSR"/>
    <property type="match status" value="1"/>
</dbReference>
<dbReference type="EMBL" id="MG742725">
    <property type="protein sequence ID" value="AVX51111.1"/>
    <property type="molecule type" value="Genomic_DNA"/>
</dbReference>
<dbReference type="PROSITE" id="PS50043">
    <property type="entry name" value="HTH_LUXR_2"/>
    <property type="match status" value="1"/>
</dbReference>
<dbReference type="GO" id="GO:0006355">
    <property type="term" value="P:regulation of DNA-templated transcription"/>
    <property type="evidence" value="ECO:0007669"/>
    <property type="project" value="InterPro"/>
</dbReference>
<reference evidence="5" key="1">
    <citation type="submission" date="2017-12" db="EMBL/GenBank/DDBJ databases">
        <title>Complete Genome Sequence and Comparative Genomic Analysis of the New Nystain-Producing Streptomyces albulus strain CK-15.</title>
        <authorList>
            <person name="Ge B."/>
            <person name="Liu B."/>
            <person name="Zhang K."/>
        </authorList>
    </citation>
    <scope>NUCLEOTIDE SEQUENCE</scope>
    <source>
        <strain evidence="5">CK-15</strain>
    </source>
</reference>
<keyword evidence="2" id="KW-0238">DNA-binding</keyword>
<organism evidence="5">
    <name type="scientific">Streptomyces noursei</name>
    <name type="common">Streptomyces albulus</name>
    <dbReference type="NCBI Taxonomy" id="1971"/>
    <lineage>
        <taxon>Bacteria</taxon>
        <taxon>Bacillati</taxon>
        <taxon>Actinomycetota</taxon>
        <taxon>Actinomycetes</taxon>
        <taxon>Kitasatosporales</taxon>
        <taxon>Streptomycetaceae</taxon>
        <taxon>Streptomyces</taxon>
    </lineage>
</organism>
<name>A0A2R4PHE7_STRNR</name>
<evidence type="ECO:0000259" key="4">
    <source>
        <dbReference type="PROSITE" id="PS50043"/>
    </source>
</evidence>
<dbReference type="SUPFAM" id="SSF46894">
    <property type="entry name" value="C-terminal effector domain of the bipartite response regulators"/>
    <property type="match status" value="1"/>
</dbReference>
<gene>
    <name evidence="5" type="primary">nysRII</name>
</gene>
<evidence type="ECO:0000313" key="5">
    <source>
        <dbReference type="EMBL" id="AVX51111.1"/>
    </source>
</evidence>
<dbReference type="Gene3D" id="1.10.10.10">
    <property type="entry name" value="Winged helix-like DNA-binding domain superfamily/Winged helix DNA-binding domain"/>
    <property type="match status" value="1"/>
</dbReference>
<keyword evidence="3" id="KW-0804">Transcription</keyword>
<evidence type="ECO:0000256" key="2">
    <source>
        <dbReference type="ARBA" id="ARBA00023125"/>
    </source>
</evidence>
<dbReference type="Pfam" id="PF00196">
    <property type="entry name" value="GerE"/>
    <property type="match status" value="1"/>
</dbReference>
<protein>
    <submittedName>
        <fullName evidence="5">NysRII</fullName>
    </submittedName>
</protein>